<reference evidence="2 3" key="1">
    <citation type="submission" date="2018-04" db="EMBL/GenBank/DDBJ databases">
        <title>Adhaeribacter sp. HMF7616 genome sequencing and assembly.</title>
        <authorList>
            <person name="Kang H."/>
            <person name="Kang J."/>
            <person name="Cha I."/>
            <person name="Kim H."/>
            <person name="Joh K."/>
        </authorList>
    </citation>
    <scope>NUCLEOTIDE SEQUENCE [LARGE SCALE GENOMIC DNA]</scope>
    <source>
        <strain evidence="2 3">HMF7616</strain>
    </source>
</reference>
<feature type="signal peptide" evidence="1">
    <location>
        <begin position="1"/>
        <end position="19"/>
    </location>
</feature>
<evidence type="ECO:0000256" key="1">
    <source>
        <dbReference type="SAM" id="SignalP"/>
    </source>
</evidence>
<sequence length="147" mass="16010">MKRFCTLLFFVLFSLSAYAQAKKDNTITIATSLPVAEAFTAWGKHLAANGFTIDKSDPTFYTISTGQKDTSRLNCTFVVNSSVSDSGQVVVRLKLGIKASPLAGTKATDLSDWQYGGMKGSPNMVVYQDILKVINSFGQYPVTYSVK</sequence>
<comment type="caution">
    <text evidence="2">The sequence shown here is derived from an EMBL/GenBank/DDBJ whole genome shotgun (WGS) entry which is preliminary data.</text>
</comment>
<dbReference type="EMBL" id="QASA01000001">
    <property type="protein sequence ID" value="RDC64621.1"/>
    <property type="molecule type" value="Genomic_DNA"/>
</dbReference>
<protein>
    <submittedName>
        <fullName evidence="2">Uncharacterized protein</fullName>
    </submittedName>
</protein>
<dbReference type="OrthoDB" id="9918961at2"/>
<evidence type="ECO:0000313" key="2">
    <source>
        <dbReference type="EMBL" id="RDC64621.1"/>
    </source>
</evidence>
<keyword evidence="1" id="KW-0732">Signal</keyword>
<proteinExistence type="predicted"/>
<feature type="chain" id="PRO_5017025897" evidence="1">
    <location>
        <begin position="20"/>
        <end position="147"/>
    </location>
</feature>
<dbReference type="RefSeq" id="WP_115373751.1">
    <property type="nucleotide sequence ID" value="NZ_QASA01000001.1"/>
</dbReference>
<name>A0A369QI96_9BACT</name>
<dbReference type="Proteomes" id="UP000253919">
    <property type="component" value="Unassembled WGS sequence"/>
</dbReference>
<keyword evidence="3" id="KW-1185">Reference proteome</keyword>
<evidence type="ECO:0000313" key="3">
    <source>
        <dbReference type="Proteomes" id="UP000253919"/>
    </source>
</evidence>
<gene>
    <name evidence="2" type="ORF">AHMF7616_03237</name>
</gene>
<dbReference type="AlphaFoldDB" id="A0A369QI96"/>
<organism evidence="2 3">
    <name type="scientific">Adhaeribacter pallidiroseus</name>
    <dbReference type="NCBI Taxonomy" id="2072847"/>
    <lineage>
        <taxon>Bacteria</taxon>
        <taxon>Pseudomonadati</taxon>
        <taxon>Bacteroidota</taxon>
        <taxon>Cytophagia</taxon>
        <taxon>Cytophagales</taxon>
        <taxon>Hymenobacteraceae</taxon>
        <taxon>Adhaeribacter</taxon>
    </lineage>
</organism>
<accession>A0A369QI96</accession>